<proteinExistence type="predicted"/>
<dbReference type="PANTHER" id="PTHR10773:SF19">
    <property type="match status" value="1"/>
</dbReference>
<comment type="caution">
    <text evidence="3">The sequence shown here is derived from an EMBL/GenBank/DDBJ whole genome shotgun (WGS) entry which is preliminary data.</text>
</comment>
<dbReference type="Pfam" id="PF25273">
    <property type="entry name" value="DUF7869"/>
    <property type="match status" value="1"/>
</dbReference>
<gene>
    <name evidence="3" type="ORF">SNE40_005895</name>
    <name evidence="2" type="ORF">SNE40_023757</name>
</gene>
<keyword evidence="4" id="KW-1185">Reference proteome</keyword>
<accession>A0AAN8K272</accession>
<evidence type="ECO:0000313" key="4">
    <source>
        <dbReference type="Proteomes" id="UP001347796"/>
    </source>
</evidence>
<organism evidence="3 4">
    <name type="scientific">Patella caerulea</name>
    <name type="common">Rayed Mediterranean limpet</name>
    <dbReference type="NCBI Taxonomy" id="87958"/>
    <lineage>
        <taxon>Eukaryota</taxon>
        <taxon>Metazoa</taxon>
        <taxon>Spiralia</taxon>
        <taxon>Lophotrochozoa</taxon>
        <taxon>Mollusca</taxon>
        <taxon>Gastropoda</taxon>
        <taxon>Patellogastropoda</taxon>
        <taxon>Patelloidea</taxon>
        <taxon>Patellidae</taxon>
        <taxon>Patella</taxon>
    </lineage>
</organism>
<protein>
    <recommendedName>
        <fullName evidence="1">DUF7869 domain-containing protein</fullName>
    </recommendedName>
</protein>
<name>A0AAN8K272_PATCE</name>
<dbReference type="AlphaFoldDB" id="A0AAN8K272"/>
<sequence length="599" mass="70200">MRGRKRERNEFDWKQNVRKRARNSGEEYVTRRGKEVERRKITFHLCGKCVNNCNNAVPNETREILFHNYWHLGDRQRQRDYISAHVLSKDTKRKKAINSRRKQTLHYFFTIDGKKVKVCKAVFLSTLGIGEKTVSYTVKHRNSIGLAQTDKRGRHTPGIKLPDSVRERVRTHIRSFPCMESHYARQKFRDTKRFLEKDMNIKQMYELFCQKFADEPQKLVKEKYYRDVIKADFPDLAFHKPKKDVCNFCFTFSNKNEDEKQGQKSEFDKHHSRKQRVRELKAEHKLLAHEDPSVVAATFDLEQVLLCPKLDVSSLFYRRKLATYNLTTYSLGDHNVTCYMWHEGEAGRGSCEIATCLNRFFKSMPDGVKRVILHSDTCSGQNRNQFFSTMCLNTVQTSAIETIDHIYLESGHSQMECDSAHSTIESALKKKDVYCPTDLYQIVGMARRKNPFKVEILSTKDILDFKLLSKVVMRNRSRDSVGNPVQWMKLKWMRYSKETPDVIQFKYDYDDAFSHLRVTQATRGRPQAPWSNEIDSVYQEPPALSKAKYDDLQYLCNSLAIPPAYHPFYQSLRYDGQMIDRLAEPDILDATEVSTDENN</sequence>
<dbReference type="EMBL" id="JAZGQO010000005">
    <property type="protein sequence ID" value="KAK6186605.1"/>
    <property type="molecule type" value="Genomic_DNA"/>
</dbReference>
<evidence type="ECO:0000313" key="3">
    <source>
        <dbReference type="EMBL" id="KAK6186605.1"/>
    </source>
</evidence>
<dbReference type="EMBL" id="JAZGQO010000042">
    <property type="protein sequence ID" value="KAK6164990.1"/>
    <property type="molecule type" value="Genomic_DNA"/>
</dbReference>
<reference evidence="3 4" key="1">
    <citation type="submission" date="2024-01" db="EMBL/GenBank/DDBJ databases">
        <title>The genome of the rayed Mediterranean limpet Patella caerulea (Linnaeus, 1758).</title>
        <authorList>
            <person name="Anh-Thu Weber A."/>
            <person name="Halstead-Nussloch G."/>
        </authorList>
    </citation>
    <scope>NUCLEOTIDE SEQUENCE [LARGE SCALE GENOMIC DNA]</scope>
    <source>
        <strain evidence="3">AATW-2023a</strain>
        <tissue evidence="3">Whole specimen</tissue>
    </source>
</reference>
<feature type="domain" description="DUF7869" evidence="1">
    <location>
        <begin position="348"/>
        <end position="462"/>
    </location>
</feature>
<evidence type="ECO:0000259" key="1">
    <source>
        <dbReference type="Pfam" id="PF25273"/>
    </source>
</evidence>
<dbReference type="PANTHER" id="PTHR10773">
    <property type="entry name" value="DNA-DIRECTED RNA POLYMERASES I, II, AND III SUBUNIT RPABC2"/>
    <property type="match status" value="1"/>
</dbReference>
<evidence type="ECO:0000313" key="2">
    <source>
        <dbReference type="EMBL" id="KAK6164990.1"/>
    </source>
</evidence>
<dbReference type="Proteomes" id="UP001347796">
    <property type="component" value="Unassembled WGS sequence"/>
</dbReference>
<dbReference type="InterPro" id="IPR057191">
    <property type="entry name" value="DUF7869"/>
</dbReference>